<sequence>MFNGNAMLALLDARPFTPFRFHLSDGGTVDVPSREMVMPGKTFAVVGLPDKGRNERFLSWWTTVWYMHVTRVEMLAPGAPPFTAPPPAGTDVPSPVAG</sequence>
<evidence type="ECO:0000313" key="2">
    <source>
        <dbReference type="EMBL" id="QDU19366.1"/>
    </source>
</evidence>
<evidence type="ECO:0000313" key="3">
    <source>
        <dbReference type="Proteomes" id="UP000319576"/>
    </source>
</evidence>
<dbReference type="AlphaFoldDB" id="A0A517XPF0"/>
<accession>A0A517XPF0</accession>
<keyword evidence="3" id="KW-1185">Reference proteome</keyword>
<name>A0A517XPF0_9BACT</name>
<dbReference type="KEGG" id="uli:ETAA1_12730"/>
<feature type="compositionally biased region" description="Pro residues" evidence="1">
    <location>
        <begin position="78"/>
        <end position="88"/>
    </location>
</feature>
<dbReference type="RefSeq" id="WP_145235312.1">
    <property type="nucleotide sequence ID" value="NZ_CP036273.1"/>
</dbReference>
<proteinExistence type="predicted"/>
<organism evidence="2 3">
    <name type="scientific">Urbifossiella limnaea</name>
    <dbReference type="NCBI Taxonomy" id="2528023"/>
    <lineage>
        <taxon>Bacteria</taxon>
        <taxon>Pseudomonadati</taxon>
        <taxon>Planctomycetota</taxon>
        <taxon>Planctomycetia</taxon>
        <taxon>Gemmatales</taxon>
        <taxon>Gemmataceae</taxon>
        <taxon>Urbifossiella</taxon>
    </lineage>
</organism>
<protein>
    <submittedName>
        <fullName evidence="2">Uncharacterized protein</fullName>
    </submittedName>
</protein>
<gene>
    <name evidence="2" type="ORF">ETAA1_12730</name>
</gene>
<evidence type="ECO:0000256" key="1">
    <source>
        <dbReference type="SAM" id="MobiDB-lite"/>
    </source>
</evidence>
<dbReference type="EMBL" id="CP036273">
    <property type="protein sequence ID" value="QDU19366.1"/>
    <property type="molecule type" value="Genomic_DNA"/>
</dbReference>
<feature type="region of interest" description="Disordered" evidence="1">
    <location>
        <begin position="78"/>
        <end position="98"/>
    </location>
</feature>
<reference evidence="2 3" key="1">
    <citation type="submission" date="2019-02" db="EMBL/GenBank/DDBJ databases">
        <title>Deep-cultivation of Planctomycetes and their phenomic and genomic characterization uncovers novel biology.</title>
        <authorList>
            <person name="Wiegand S."/>
            <person name="Jogler M."/>
            <person name="Boedeker C."/>
            <person name="Pinto D."/>
            <person name="Vollmers J."/>
            <person name="Rivas-Marin E."/>
            <person name="Kohn T."/>
            <person name="Peeters S.H."/>
            <person name="Heuer A."/>
            <person name="Rast P."/>
            <person name="Oberbeckmann S."/>
            <person name="Bunk B."/>
            <person name="Jeske O."/>
            <person name="Meyerdierks A."/>
            <person name="Storesund J.E."/>
            <person name="Kallscheuer N."/>
            <person name="Luecker S."/>
            <person name="Lage O.M."/>
            <person name="Pohl T."/>
            <person name="Merkel B.J."/>
            <person name="Hornburger P."/>
            <person name="Mueller R.-W."/>
            <person name="Bruemmer F."/>
            <person name="Labrenz M."/>
            <person name="Spormann A.M."/>
            <person name="Op den Camp H."/>
            <person name="Overmann J."/>
            <person name="Amann R."/>
            <person name="Jetten M.S.M."/>
            <person name="Mascher T."/>
            <person name="Medema M.H."/>
            <person name="Devos D.P."/>
            <person name="Kaster A.-K."/>
            <person name="Ovreas L."/>
            <person name="Rohde M."/>
            <person name="Galperin M.Y."/>
            <person name="Jogler C."/>
        </authorList>
    </citation>
    <scope>NUCLEOTIDE SEQUENCE [LARGE SCALE GENOMIC DNA]</scope>
    <source>
        <strain evidence="2 3">ETA_A1</strain>
    </source>
</reference>
<dbReference type="Proteomes" id="UP000319576">
    <property type="component" value="Chromosome"/>
</dbReference>